<reference evidence="1 2" key="1">
    <citation type="journal article" date="2016" name="Nat. Commun.">
        <title>Thousands of microbial genomes shed light on interconnected biogeochemical processes in an aquifer system.</title>
        <authorList>
            <person name="Anantharaman K."/>
            <person name="Brown C.T."/>
            <person name="Hug L.A."/>
            <person name="Sharon I."/>
            <person name="Castelle C.J."/>
            <person name="Probst A.J."/>
            <person name="Thomas B.C."/>
            <person name="Singh A."/>
            <person name="Wilkins M.J."/>
            <person name="Karaoz U."/>
            <person name="Brodie E.L."/>
            <person name="Williams K.H."/>
            <person name="Hubbard S.S."/>
            <person name="Banfield J.F."/>
        </authorList>
    </citation>
    <scope>NUCLEOTIDE SEQUENCE [LARGE SCALE GENOMIC DNA]</scope>
</reference>
<accession>A0A1G2U7E5</accession>
<sequence>MYTQEKAPKKMTDKFSRLKISLLNSKNLAAKEKLEIVSGAAPPPFRIFAGRLPRRLRRRNAFGLIQEYCTRKEIMLR</sequence>
<gene>
    <name evidence="1" type="ORF">A3B16_01515</name>
</gene>
<dbReference type="EMBL" id="MHWF01000031">
    <property type="protein sequence ID" value="OHB04872.1"/>
    <property type="molecule type" value="Genomic_DNA"/>
</dbReference>
<proteinExistence type="predicted"/>
<dbReference type="Proteomes" id="UP000177722">
    <property type="component" value="Unassembled WGS sequence"/>
</dbReference>
<evidence type="ECO:0000313" key="2">
    <source>
        <dbReference type="Proteomes" id="UP000177722"/>
    </source>
</evidence>
<evidence type="ECO:0000313" key="1">
    <source>
        <dbReference type="EMBL" id="OHB04872.1"/>
    </source>
</evidence>
<dbReference type="AlphaFoldDB" id="A0A1G2U7E5"/>
<protein>
    <submittedName>
        <fullName evidence="1">Uncharacterized protein</fullName>
    </submittedName>
</protein>
<comment type="caution">
    <text evidence="1">The sequence shown here is derived from an EMBL/GenBank/DDBJ whole genome shotgun (WGS) entry which is preliminary data.</text>
</comment>
<organism evidence="1 2">
    <name type="scientific">Candidatus Zambryskibacteria bacterium RIFCSPLOWO2_01_FULL_45_43</name>
    <dbReference type="NCBI Taxonomy" id="1802762"/>
    <lineage>
        <taxon>Bacteria</taxon>
        <taxon>Candidatus Zambryskiibacteriota</taxon>
    </lineage>
</organism>
<name>A0A1G2U7E5_9BACT</name>